<evidence type="ECO:0000313" key="2">
    <source>
        <dbReference type="Proteomes" id="UP000216998"/>
    </source>
</evidence>
<accession>A0A255YTV5</accession>
<keyword evidence="2" id="KW-1185">Reference proteome</keyword>
<dbReference type="Proteomes" id="UP000216998">
    <property type="component" value="Unassembled WGS sequence"/>
</dbReference>
<dbReference type="RefSeq" id="WP_094457712.1">
    <property type="nucleotide sequence ID" value="NZ_NOXU01000031.1"/>
</dbReference>
<protein>
    <submittedName>
        <fullName evidence="1">Uncharacterized protein</fullName>
    </submittedName>
</protein>
<evidence type="ECO:0000313" key="1">
    <source>
        <dbReference type="EMBL" id="OYQ32676.1"/>
    </source>
</evidence>
<proteinExistence type="predicted"/>
<dbReference type="AlphaFoldDB" id="A0A255YTV5"/>
<organism evidence="1 2">
    <name type="scientific">Niveispirillum lacus</name>
    <dbReference type="NCBI Taxonomy" id="1981099"/>
    <lineage>
        <taxon>Bacteria</taxon>
        <taxon>Pseudomonadati</taxon>
        <taxon>Pseudomonadota</taxon>
        <taxon>Alphaproteobacteria</taxon>
        <taxon>Rhodospirillales</taxon>
        <taxon>Azospirillaceae</taxon>
        <taxon>Niveispirillum</taxon>
    </lineage>
</organism>
<comment type="caution">
    <text evidence="1">The sequence shown here is derived from an EMBL/GenBank/DDBJ whole genome shotgun (WGS) entry which is preliminary data.</text>
</comment>
<gene>
    <name evidence="1" type="ORF">CHU95_18090</name>
</gene>
<dbReference type="EMBL" id="NOXU01000031">
    <property type="protein sequence ID" value="OYQ32676.1"/>
    <property type="molecule type" value="Genomic_DNA"/>
</dbReference>
<name>A0A255YTV5_9PROT</name>
<reference evidence="1 2" key="1">
    <citation type="submission" date="2017-07" db="EMBL/GenBank/DDBJ databases">
        <title>Niveispirillum cyanobacteriorum sp. nov., isolated from cyanobacterial aggregates in a eutrophic lake.</title>
        <authorList>
            <person name="Cai H."/>
        </authorList>
    </citation>
    <scope>NUCLEOTIDE SEQUENCE [LARGE SCALE GENOMIC DNA]</scope>
    <source>
        <strain evidence="2">TH1-14</strain>
    </source>
</reference>
<sequence>MATILAQKAGKNADARRETRAAASARLKSILDKSSLPSEIEGLSDEEIARMADDMVREVRSATRGGA</sequence>